<dbReference type="EMBL" id="MHKB01000010">
    <property type="protein sequence ID" value="OGY79096.1"/>
    <property type="molecule type" value="Genomic_DNA"/>
</dbReference>
<name>A0A1G2ARH4_9BACT</name>
<dbReference type="PROSITE" id="PS51257">
    <property type="entry name" value="PROKAR_LIPOPROTEIN"/>
    <property type="match status" value="1"/>
</dbReference>
<evidence type="ECO:0008006" key="3">
    <source>
        <dbReference type="Google" id="ProtNLM"/>
    </source>
</evidence>
<organism evidence="1 2">
    <name type="scientific">Candidatus Kerfeldbacteria bacterium RIFCSPHIGHO2_02_FULL_42_14</name>
    <dbReference type="NCBI Taxonomy" id="1798540"/>
    <lineage>
        <taxon>Bacteria</taxon>
        <taxon>Candidatus Kerfeldiibacteriota</taxon>
    </lineage>
</organism>
<accession>A0A1G2ARH4</accession>
<comment type="caution">
    <text evidence="1">The sequence shown here is derived from an EMBL/GenBank/DDBJ whole genome shotgun (WGS) entry which is preliminary data.</text>
</comment>
<sequence>MFRPVSITGFIFLGFFILSGCQKQQQTRPPEKALQAAQELYAQAVDADADLSSGPCLSNGLFSGVSPEDQWVVDIVHAPRLDIDNLPANQCAAYRNGEAKHFIELDLDGKLIKFF</sequence>
<dbReference type="Proteomes" id="UP000177165">
    <property type="component" value="Unassembled WGS sequence"/>
</dbReference>
<evidence type="ECO:0000313" key="2">
    <source>
        <dbReference type="Proteomes" id="UP000177165"/>
    </source>
</evidence>
<protein>
    <recommendedName>
        <fullName evidence="3">Lipoprotein</fullName>
    </recommendedName>
</protein>
<dbReference type="AlphaFoldDB" id="A0A1G2ARH4"/>
<proteinExistence type="predicted"/>
<gene>
    <name evidence="1" type="ORF">A3B74_01350</name>
</gene>
<evidence type="ECO:0000313" key="1">
    <source>
        <dbReference type="EMBL" id="OGY79096.1"/>
    </source>
</evidence>
<reference evidence="1 2" key="1">
    <citation type="journal article" date="2016" name="Nat. Commun.">
        <title>Thousands of microbial genomes shed light on interconnected biogeochemical processes in an aquifer system.</title>
        <authorList>
            <person name="Anantharaman K."/>
            <person name="Brown C.T."/>
            <person name="Hug L.A."/>
            <person name="Sharon I."/>
            <person name="Castelle C.J."/>
            <person name="Probst A.J."/>
            <person name="Thomas B.C."/>
            <person name="Singh A."/>
            <person name="Wilkins M.J."/>
            <person name="Karaoz U."/>
            <person name="Brodie E.L."/>
            <person name="Williams K.H."/>
            <person name="Hubbard S.S."/>
            <person name="Banfield J.F."/>
        </authorList>
    </citation>
    <scope>NUCLEOTIDE SEQUENCE [LARGE SCALE GENOMIC DNA]</scope>
</reference>